<name>A0A381NHN6_9ZZZZ</name>
<dbReference type="AlphaFoldDB" id="A0A381NHN6"/>
<protein>
    <recommendedName>
        <fullName evidence="2">30S ribosomal protein S20</fullName>
    </recommendedName>
</protein>
<reference evidence="1" key="1">
    <citation type="submission" date="2018-05" db="EMBL/GenBank/DDBJ databases">
        <authorList>
            <person name="Lanie J.A."/>
            <person name="Ng W.-L."/>
            <person name="Kazmierczak K.M."/>
            <person name="Andrzejewski T.M."/>
            <person name="Davidsen T.M."/>
            <person name="Wayne K.J."/>
            <person name="Tettelin H."/>
            <person name="Glass J.I."/>
            <person name="Rusch D."/>
            <person name="Podicherti R."/>
            <person name="Tsui H.-C.T."/>
            <person name="Winkler M.E."/>
        </authorList>
    </citation>
    <scope>NUCLEOTIDE SEQUENCE</scope>
</reference>
<dbReference type="EMBL" id="UINC01000368">
    <property type="protein sequence ID" value="SUZ54112.1"/>
    <property type="molecule type" value="Genomic_DNA"/>
</dbReference>
<sequence length="73" mass="8434">MAPTVTRNNVRQIRKLYLEATPRTIQSNVNKAVELLKSLPTESARQKAAVYMDGLSQLRTEWTLAKKRRAKHR</sequence>
<accession>A0A381NHN6</accession>
<organism evidence="1">
    <name type="scientific">marine metagenome</name>
    <dbReference type="NCBI Taxonomy" id="408172"/>
    <lineage>
        <taxon>unclassified sequences</taxon>
        <taxon>metagenomes</taxon>
        <taxon>ecological metagenomes</taxon>
    </lineage>
</organism>
<evidence type="ECO:0008006" key="2">
    <source>
        <dbReference type="Google" id="ProtNLM"/>
    </source>
</evidence>
<gene>
    <name evidence="1" type="ORF">METZ01_LOCUS6966</name>
</gene>
<evidence type="ECO:0000313" key="1">
    <source>
        <dbReference type="EMBL" id="SUZ54112.1"/>
    </source>
</evidence>
<proteinExistence type="predicted"/>